<dbReference type="EMBL" id="JAFMYU010000001">
    <property type="protein sequence ID" value="MBO0929365.1"/>
    <property type="molecule type" value="Genomic_DNA"/>
</dbReference>
<evidence type="ECO:0000313" key="2">
    <source>
        <dbReference type="Proteomes" id="UP000664795"/>
    </source>
</evidence>
<sequence>MIVKLASTGWEIIHQPAHGLLAFQLGQQWKAAKRPLHWPETLIALTEHDDGQEPYEGRNHLTPLGAPLNFQELSYSVEQMRNMVSIALQKSRWNALMVSMHSTFLYEEKRDTDPALDEFLDQQKQNQQSWRRQYGVTKAEATYAYDFVQWCDAFSLILCLDQVPPEGRRLEISKGPDGTPYYVFQRPDGTLGLDPWPYDPVQLTVSIEQSTVPQLVFADDRELYNALQQAPIETKTWTLKQ</sequence>
<reference evidence="1 2" key="1">
    <citation type="submission" date="2021-03" db="EMBL/GenBank/DDBJ databases">
        <title>Fibrella sp. HMF5036 genome sequencing and assembly.</title>
        <authorList>
            <person name="Kang H."/>
            <person name="Kim H."/>
            <person name="Bae S."/>
            <person name="Joh K."/>
        </authorList>
    </citation>
    <scope>NUCLEOTIDE SEQUENCE [LARGE SCALE GENOMIC DNA]</scope>
    <source>
        <strain evidence="1 2">HMF5036</strain>
    </source>
</reference>
<dbReference type="InterPro" id="IPR024992">
    <property type="entry name" value="DUF3891"/>
</dbReference>
<dbReference type="RefSeq" id="WP_207333338.1">
    <property type="nucleotide sequence ID" value="NZ_JAFMYU010000001.1"/>
</dbReference>
<dbReference type="Proteomes" id="UP000664795">
    <property type="component" value="Unassembled WGS sequence"/>
</dbReference>
<gene>
    <name evidence="1" type="ORF">J2I48_00070</name>
</gene>
<name>A0A939JYP7_9BACT</name>
<comment type="caution">
    <text evidence="1">The sequence shown here is derived from an EMBL/GenBank/DDBJ whole genome shotgun (WGS) entry which is preliminary data.</text>
</comment>
<dbReference type="AlphaFoldDB" id="A0A939JYP7"/>
<protein>
    <submittedName>
        <fullName evidence="1">DUF3891 family protein</fullName>
    </submittedName>
</protein>
<proteinExistence type="predicted"/>
<evidence type="ECO:0000313" key="1">
    <source>
        <dbReference type="EMBL" id="MBO0929365.1"/>
    </source>
</evidence>
<keyword evidence="2" id="KW-1185">Reference proteome</keyword>
<dbReference type="Pfam" id="PF13030">
    <property type="entry name" value="DUF3891"/>
    <property type="match status" value="1"/>
</dbReference>
<accession>A0A939JYP7</accession>
<organism evidence="1 2">
    <name type="scientific">Fibrella aquatilis</name>
    <dbReference type="NCBI Taxonomy" id="2817059"/>
    <lineage>
        <taxon>Bacteria</taxon>
        <taxon>Pseudomonadati</taxon>
        <taxon>Bacteroidota</taxon>
        <taxon>Cytophagia</taxon>
        <taxon>Cytophagales</taxon>
        <taxon>Spirosomataceae</taxon>
        <taxon>Fibrella</taxon>
    </lineage>
</organism>